<dbReference type="EMBL" id="LLXJ01001348">
    <property type="protein sequence ID" value="PKC02627.1"/>
    <property type="molecule type" value="Genomic_DNA"/>
</dbReference>
<organism evidence="1 2">
    <name type="scientific">Rhizophagus irregularis</name>
    <dbReference type="NCBI Taxonomy" id="588596"/>
    <lineage>
        <taxon>Eukaryota</taxon>
        <taxon>Fungi</taxon>
        <taxon>Fungi incertae sedis</taxon>
        <taxon>Mucoromycota</taxon>
        <taxon>Glomeromycotina</taxon>
        <taxon>Glomeromycetes</taxon>
        <taxon>Glomerales</taxon>
        <taxon>Glomeraceae</taxon>
        <taxon>Rhizophagus</taxon>
    </lineage>
</organism>
<name>A0A2N0P743_9GLOM</name>
<comment type="caution">
    <text evidence="1">The sequence shown here is derived from an EMBL/GenBank/DDBJ whole genome shotgun (WGS) entry which is preliminary data.</text>
</comment>
<evidence type="ECO:0000313" key="1">
    <source>
        <dbReference type="EMBL" id="PKC02627.1"/>
    </source>
</evidence>
<dbReference type="Proteomes" id="UP000232722">
    <property type="component" value="Unassembled WGS sequence"/>
</dbReference>
<reference evidence="1 2" key="2">
    <citation type="submission" date="2017-09" db="EMBL/GenBank/DDBJ databases">
        <title>Extensive intraspecific genome diversity in a model arbuscular mycorrhizal fungus.</title>
        <authorList>
            <person name="Chen E.C."/>
            <person name="Morin E."/>
            <person name="Beaudet D."/>
            <person name="Noel J."/>
            <person name="Ndikumana S."/>
            <person name="Charron P."/>
            <person name="St-Onge C."/>
            <person name="Giorgi J."/>
            <person name="Grigoriev I.V."/>
            <person name="Roux C."/>
            <person name="Martin F.M."/>
            <person name="Corradi N."/>
        </authorList>
    </citation>
    <scope>NUCLEOTIDE SEQUENCE [LARGE SCALE GENOMIC DNA]</scope>
    <source>
        <strain evidence="1 2">A5</strain>
    </source>
</reference>
<sequence>MEKIWKDKTQNRFFTGPASQIISELLRDDADFNASDNLNDDDALSNLRANNSFDYISSNGSTSALESRNEFVPLIRTSRTVLPVLESRNEFVLSNRMISAVNLRNDVSNEYVHLNRNSLSVPNSRENIINIINNICNVINTSRYNFNTTTKIVPSPFDEMTIYQLCS</sequence>
<dbReference type="VEuPathDB" id="FungiDB:FUN_022037"/>
<reference evidence="1 2" key="1">
    <citation type="submission" date="2016-04" db="EMBL/GenBank/DDBJ databases">
        <title>Genome analyses suggest a sexual origin of heterokaryosis in a supposedly ancient asexual fungus.</title>
        <authorList>
            <person name="Ropars J."/>
            <person name="Sedzielewska K."/>
            <person name="Noel J."/>
            <person name="Charron P."/>
            <person name="Farinelli L."/>
            <person name="Marton T."/>
            <person name="Kruger M."/>
            <person name="Pelin A."/>
            <person name="Brachmann A."/>
            <person name="Corradi N."/>
        </authorList>
    </citation>
    <scope>NUCLEOTIDE SEQUENCE [LARGE SCALE GENOMIC DNA]</scope>
    <source>
        <strain evidence="1 2">A5</strain>
    </source>
</reference>
<dbReference type="VEuPathDB" id="FungiDB:RhiirFUN_026817"/>
<proteinExistence type="predicted"/>
<gene>
    <name evidence="1" type="ORF">RhiirA5_424971</name>
</gene>
<accession>A0A2N0P743</accession>
<protein>
    <submittedName>
        <fullName evidence="1">Uncharacterized protein</fullName>
    </submittedName>
</protein>
<evidence type="ECO:0000313" key="2">
    <source>
        <dbReference type="Proteomes" id="UP000232722"/>
    </source>
</evidence>
<dbReference type="AlphaFoldDB" id="A0A2N0P743"/>